<accession>A0A8E2EJI0</accession>
<proteinExistence type="predicted"/>
<evidence type="ECO:0000256" key="1">
    <source>
        <dbReference type="SAM" id="MobiDB-lite"/>
    </source>
</evidence>
<evidence type="ECO:0000313" key="3">
    <source>
        <dbReference type="EMBL" id="OCK85186.1"/>
    </source>
</evidence>
<feature type="region of interest" description="Disordered" evidence="1">
    <location>
        <begin position="37"/>
        <end position="60"/>
    </location>
</feature>
<feature type="transmembrane region" description="Helical" evidence="2">
    <location>
        <begin position="12"/>
        <end position="34"/>
    </location>
</feature>
<keyword evidence="2" id="KW-0472">Membrane</keyword>
<evidence type="ECO:0000313" key="4">
    <source>
        <dbReference type="Proteomes" id="UP000250266"/>
    </source>
</evidence>
<sequence>NNMGYVIPPPAIVILVMMAAGLCVICGFVIHRLVGSSDSPQERHRSREQDIYMRQVRTRN</sequence>
<keyword evidence="4" id="KW-1185">Reference proteome</keyword>
<dbReference type="AlphaFoldDB" id="A0A8E2EJI0"/>
<keyword evidence="2" id="KW-1133">Transmembrane helix</keyword>
<dbReference type="EMBL" id="KV744823">
    <property type="protein sequence ID" value="OCK85186.1"/>
    <property type="molecule type" value="Genomic_DNA"/>
</dbReference>
<protein>
    <submittedName>
        <fullName evidence="3">Uncharacterized protein</fullName>
    </submittedName>
</protein>
<dbReference type="Proteomes" id="UP000250266">
    <property type="component" value="Unassembled WGS sequence"/>
</dbReference>
<organism evidence="3 4">
    <name type="scientific">Lepidopterella palustris CBS 459.81</name>
    <dbReference type="NCBI Taxonomy" id="1314670"/>
    <lineage>
        <taxon>Eukaryota</taxon>
        <taxon>Fungi</taxon>
        <taxon>Dikarya</taxon>
        <taxon>Ascomycota</taxon>
        <taxon>Pezizomycotina</taxon>
        <taxon>Dothideomycetes</taxon>
        <taxon>Pleosporomycetidae</taxon>
        <taxon>Mytilinidiales</taxon>
        <taxon>Argynnaceae</taxon>
        <taxon>Lepidopterella</taxon>
    </lineage>
</organism>
<keyword evidence="2" id="KW-0812">Transmembrane</keyword>
<evidence type="ECO:0000256" key="2">
    <source>
        <dbReference type="SAM" id="Phobius"/>
    </source>
</evidence>
<gene>
    <name evidence="3" type="ORF">K432DRAFT_279347</name>
</gene>
<reference evidence="3 4" key="1">
    <citation type="journal article" date="2016" name="Nat. Commun.">
        <title>Ectomycorrhizal ecology is imprinted in the genome of the dominant symbiotic fungus Cenococcum geophilum.</title>
        <authorList>
            <consortium name="DOE Joint Genome Institute"/>
            <person name="Peter M."/>
            <person name="Kohler A."/>
            <person name="Ohm R.A."/>
            <person name="Kuo A."/>
            <person name="Krutzmann J."/>
            <person name="Morin E."/>
            <person name="Arend M."/>
            <person name="Barry K.W."/>
            <person name="Binder M."/>
            <person name="Choi C."/>
            <person name="Clum A."/>
            <person name="Copeland A."/>
            <person name="Grisel N."/>
            <person name="Haridas S."/>
            <person name="Kipfer T."/>
            <person name="LaButti K."/>
            <person name="Lindquist E."/>
            <person name="Lipzen A."/>
            <person name="Maire R."/>
            <person name="Meier B."/>
            <person name="Mihaltcheva S."/>
            <person name="Molinier V."/>
            <person name="Murat C."/>
            <person name="Poggeler S."/>
            <person name="Quandt C.A."/>
            <person name="Sperisen C."/>
            <person name="Tritt A."/>
            <person name="Tisserant E."/>
            <person name="Crous P.W."/>
            <person name="Henrissat B."/>
            <person name="Nehls U."/>
            <person name="Egli S."/>
            <person name="Spatafora J.W."/>
            <person name="Grigoriev I.V."/>
            <person name="Martin F.M."/>
        </authorList>
    </citation>
    <scope>NUCLEOTIDE SEQUENCE [LARGE SCALE GENOMIC DNA]</scope>
    <source>
        <strain evidence="3 4">CBS 459.81</strain>
    </source>
</reference>
<feature type="compositionally biased region" description="Basic and acidic residues" evidence="1">
    <location>
        <begin position="40"/>
        <end position="51"/>
    </location>
</feature>
<name>A0A8E2EJI0_9PEZI</name>
<feature type="non-terminal residue" evidence="3">
    <location>
        <position position="1"/>
    </location>
</feature>
<feature type="non-terminal residue" evidence="3">
    <location>
        <position position="60"/>
    </location>
</feature>